<organism evidence="1 2">
    <name type="scientific">Streptococcus zhangguiae</name>
    <dbReference type="NCBI Taxonomy" id="2664091"/>
    <lineage>
        <taxon>Bacteria</taxon>
        <taxon>Bacillati</taxon>
        <taxon>Bacillota</taxon>
        <taxon>Bacilli</taxon>
        <taxon>Lactobacillales</taxon>
        <taxon>Streptococcaceae</taxon>
        <taxon>Streptococcus</taxon>
    </lineage>
</organism>
<evidence type="ECO:0000313" key="1">
    <source>
        <dbReference type="EMBL" id="MTB65220.1"/>
    </source>
</evidence>
<dbReference type="Proteomes" id="UP000435060">
    <property type="component" value="Unassembled WGS sequence"/>
</dbReference>
<accession>A0ABW9R6R4</accession>
<name>A0ABW9R6R4_9STRE</name>
<dbReference type="EMBL" id="WLCG01000017">
    <property type="protein sequence ID" value="MTB65220.1"/>
    <property type="molecule type" value="Genomic_DNA"/>
</dbReference>
<keyword evidence="2" id="KW-1185">Reference proteome</keyword>
<gene>
    <name evidence="1" type="ORF">GGG87_09455</name>
</gene>
<reference evidence="1 2" key="1">
    <citation type="submission" date="2019-11" db="EMBL/GenBank/DDBJ databases">
        <title>Streptococcis sp. isolated from the respiratory tract of Marmot.</title>
        <authorList>
            <person name="Zhang G."/>
        </authorList>
    </citation>
    <scope>NUCLEOTIDE SEQUENCE [LARGE SCALE GENOMIC DNA]</scope>
    <source>
        <strain evidence="2">zg-86</strain>
    </source>
</reference>
<dbReference type="RefSeq" id="WP_154609131.1">
    <property type="nucleotide sequence ID" value="NZ_JABFQS010000017.1"/>
</dbReference>
<proteinExistence type="predicted"/>
<comment type="caution">
    <text evidence="1">The sequence shown here is derived from an EMBL/GenBank/DDBJ whole genome shotgun (WGS) entry which is preliminary data.</text>
</comment>
<sequence>MFNKFFKQDTDKVSKRLMTDDELAHLIDKIKHNLAILETLDNVESMRYYLREISNWVDEIQDDKFKGWY</sequence>
<protein>
    <submittedName>
        <fullName evidence="1">Uncharacterized protein</fullName>
    </submittedName>
</protein>
<evidence type="ECO:0000313" key="2">
    <source>
        <dbReference type="Proteomes" id="UP000435060"/>
    </source>
</evidence>